<keyword evidence="5" id="KW-1185">Reference proteome</keyword>
<name>K1DZW9_9MICO</name>
<organism evidence="2 4">
    <name type="scientific">Janibacter hoylei PVAS-1</name>
    <dbReference type="NCBI Taxonomy" id="1210046"/>
    <lineage>
        <taxon>Bacteria</taxon>
        <taxon>Bacillati</taxon>
        <taxon>Actinomycetota</taxon>
        <taxon>Actinomycetes</taxon>
        <taxon>Micrococcales</taxon>
        <taxon>Intrasporangiaceae</taxon>
        <taxon>Janibacter</taxon>
    </lineage>
</organism>
<accession>K1DZW9</accession>
<evidence type="ECO:0000256" key="1">
    <source>
        <dbReference type="SAM" id="MobiDB-lite"/>
    </source>
</evidence>
<protein>
    <submittedName>
        <fullName evidence="2">Uncharacterized protein</fullName>
    </submittedName>
</protein>
<reference evidence="3 5" key="1">
    <citation type="journal article" date="2009" name="Int. J. Syst. Evol. Microbiol.">
        <title>Janibacter hoylei sp. nov., Bacillus isronensis sp. nov. and Bacillus aryabhattai sp. nov., isolated from cryotubes used for collecting air from the upper atmosphere.</title>
        <authorList>
            <person name="Shivaji S."/>
            <person name="Chaturvedi P."/>
            <person name="Begum Z."/>
            <person name="Pindi P.K."/>
            <person name="Manorama R."/>
            <person name="Padmanaban D.A."/>
            <person name="Shouche Y.S."/>
            <person name="Pawar S."/>
            <person name="Vaishampayan P."/>
            <person name="Dutt C.B."/>
            <person name="Datta G.N."/>
            <person name="Manchanda R.K."/>
            <person name="Rao U.R."/>
            <person name="Bhargava P.M."/>
            <person name="Narlikar J.V."/>
        </authorList>
    </citation>
    <scope>NUCLEOTIDE SEQUENCE [LARGE SCALE GENOMIC DNA]</scope>
    <source>
        <strain evidence="3 5">PVAS-1</strain>
    </source>
</reference>
<evidence type="ECO:0000313" key="4">
    <source>
        <dbReference type="Proteomes" id="UP000004474"/>
    </source>
</evidence>
<dbReference type="RefSeq" id="WP_007925307.1">
    <property type="nucleotide sequence ID" value="NZ_PIPF01000002.1"/>
</dbReference>
<proteinExistence type="predicted"/>
<feature type="region of interest" description="Disordered" evidence="1">
    <location>
        <begin position="1"/>
        <end position="23"/>
    </location>
</feature>
<dbReference type="EMBL" id="PIPF01000002">
    <property type="protein sequence ID" value="RWU85116.1"/>
    <property type="molecule type" value="Genomic_DNA"/>
</dbReference>
<feature type="compositionally biased region" description="Polar residues" evidence="1">
    <location>
        <begin position="14"/>
        <end position="23"/>
    </location>
</feature>
<reference evidence="2 4" key="2">
    <citation type="journal article" date="2012" name="J. Bacteriol.">
        <title>Genome Sequence of Janibacter hoylei MTCC8307, Isolated from the Stratospheric Air.</title>
        <authorList>
            <person name="Pawar S.P."/>
            <person name="Dhotre D.P."/>
            <person name="Shetty S.A."/>
            <person name="Chowdhury S.P."/>
            <person name="Chaudhari B.L."/>
            <person name="Shouche Y.S."/>
        </authorList>
    </citation>
    <scope>NUCLEOTIDE SEQUENCE [LARGE SCALE GENOMIC DNA]</scope>
    <source>
        <strain evidence="2 4">PVAS-1</strain>
    </source>
</reference>
<dbReference type="Proteomes" id="UP000288711">
    <property type="component" value="Unassembled WGS sequence"/>
</dbReference>
<sequence>MSARTKGVPDRQTRPSTKGVSSDDTPVILHVYHREDTEMAFAYGISVRALCGRWSGKLSRRLHFRDDDARPSHTRVCGRCANTRVYRGLD</sequence>
<dbReference type="Proteomes" id="UP000004474">
    <property type="component" value="Unassembled WGS sequence"/>
</dbReference>
<gene>
    <name evidence="2" type="ORF">B277_03900</name>
    <name evidence="3" type="ORF">CWN80_02915</name>
</gene>
<evidence type="ECO:0000313" key="5">
    <source>
        <dbReference type="Proteomes" id="UP000288711"/>
    </source>
</evidence>
<evidence type="ECO:0000313" key="2">
    <source>
        <dbReference type="EMBL" id="EKA62160.1"/>
    </source>
</evidence>
<reference evidence="3" key="3">
    <citation type="submission" date="2017-11" db="EMBL/GenBank/DDBJ databases">
        <authorList>
            <person name="Seuylemezian A."/>
            <person name="Cooper K."/>
            <person name="Vaishampayan P."/>
        </authorList>
    </citation>
    <scope>NUCLEOTIDE SEQUENCE</scope>
    <source>
        <strain evidence="3">PVAS-1</strain>
    </source>
</reference>
<dbReference type="AlphaFoldDB" id="K1DZW9"/>
<dbReference type="EMBL" id="ALWX01000014">
    <property type="protein sequence ID" value="EKA62160.1"/>
    <property type="molecule type" value="Genomic_DNA"/>
</dbReference>
<comment type="caution">
    <text evidence="2">The sequence shown here is derived from an EMBL/GenBank/DDBJ whole genome shotgun (WGS) entry which is preliminary data.</text>
</comment>
<evidence type="ECO:0000313" key="3">
    <source>
        <dbReference type="EMBL" id="RWU85116.1"/>
    </source>
</evidence>